<keyword evidence="7 9" id="KW-1133">Transmembrane helix</keyword>
<dbReference type="InterPro" id="IPR004485">
    <property type="entry name" value="Cobalamin_biosynth_CobD/CbiB"/>
</dbReference>
<evidence type="ECO:0000256" key="1">
    <source>
        <dbReference type="ARBA" id="ARBA00004651"/>
    </source>
</evidence>
<evidence type="ECO:0000256" key="3">
    <source>
        <dbReference type="ARBA" id="ARBA00006263"/>
    </source>
</evidence>
<keyword evidence="8 9" id="KW-0472">Membrane</keyword>
<sequence>MPDSSRPDVRSVRIPPRVGVAAGLLIGLVADRAVGDPRRLHPVAGLGRAIGLAESWLYHDTRRHGVLLAGLCVGTAWTAGELVGARTRGAARVVVTAATTWSVLGGTTLCRVGEDMADLLDDGDLDGARALVPSLCGRDPEALDAAGMVRAAVESIAENTSDAAVAPLFWGGVAGLPGLVAYRTVNTLDSMVGYRSPRHERFGWASARLDDLVNLVPARLSGLLVAALGGAPGRSVGAWRRDARAHPSPNAGVVEAAFAGALGVRLGGRTEYPHGVEQRPELGSGPAATTADLRAAARLSRRVQVGAALVAAGLAVGVSRRSGA</sequence>
<comment type="subcellular location">
    <subcellularLocation>
        <location evidence="1 9">Cell membrane</location>
        <topology evidence="1 9">Multi-pass membrane protein</topology>
    </subcellularLocation>
</comment>
<evidence type="ECO:0000256" key="4">
    <source>
        <dbReference type="ARBA" id="ARBA00022475"/>
    </source>
</evidence>
<dbReference type="Pfam" id="PF03186">
    <property type="entry name" value="CobD_Cbib"/>
    <property type="match status" value="1"/>
</dbReference>
<accession>A0ABU7MU12</accession>
<dbReference type="RefSeq" id="WP_330504528.1">
    <property type="nucleotide sequence ID" value="NZ_JAZDUE010000006.1"/>
</dbReference>
<comment type="pathway">
    <text evidence="2 9">Cofactor biosynthesis; adenosylcobalamin biosynthesis.</text>
</comment>
<gene>
    <name evidence="9" type="primary">cobD</name>
    <name evidence="10" type="ORF">V1Y59_09235</name>
</gene>
<evidence type="ECO:0000313" key="11">
    <source>
        <dbReference type="Proteomes" id="UP001335729"/>
    </source>
</evidence>
<dbReference type="PANTHER" id="PTHR34308">
    <property type="entry name" value="COBALAMIN BIOSYNTHESIS PROTEIN CBIB"/>
    <property type="match status" value="1"/>
</dbReference>
<evidence type="ECO:0000256" key="9">
    <source>
        <dbReference type="HAMAP-Rule" id="MF_00024"/>
    </source>
</evidence>
<keyword evidence="11" id="KW-1185">Reference proteome</keyword>
<evidence type="ECO:0000256" key="7">
    <source>
        <dbReference type="ARBA" id="ARBA00022989"/>
    </source>
</evidence>
<proteinExistence type="inferred from homology"/>
<organism evidence="10 11">
    <name type="scientific">Gordonia prachuapensis</name>
    <dbReference type="NCBI Taxonomy" id="3115651"/>
    <lineage>
        <taxon>Bacteria</taxon>
        <taxon>Bacillati</taxon>
        <taxon>Actinomycetota</taxon>
        <taxon>Actinomycetes</taxon>
        <taxon>Mycobacteriales</taxon>
        <taxon>Gordoniaceae</taxon>
        <taxon>Gordonia</taxon>
    </lineage>
</organism>
<dbReference type="PANTHER" id="PTHR34308:SF1">
    <property type="entry name" value="COBALAMIN BIOSYNTHESIS PROTEIN CBIB"/>
    <property type="match status" value="1"/>
</dbReference>
<evidence type="ECO:0000256" key="2">
    <source>
        <dbReference type="ARBA" id="ARBA00004953"/>
    </source>
</evidence>
<comment type="function">
    <text evidence="9">Converts cobyric acid to cobinamide by the addition of aminopropanol on the F carboxylic group.</text>
</comment>
<evidence type="ECO:0000256" key="6">
    <source>
        <dbReference type="ARBA" id="ARBA00022692"/>
    </source>
</evidence>
<evidence type="ECO:0000256" key="8">
    <source>
        <dbReference type="ARBA" id="ARBA00023136"/>
    </source>
</evidence>
<keyword evidence="6 9" id="KW-0812">Transmembrane</keyword>
<comment type="similarity">
    <text evidence="3 9">Belongs to the CobD/CbiB family.</text>
</comment>
<reference evidence="10 11" key="1">
    <citation type="submission" date="2024-01" db="EMBL/GenBank/DDBJ databases">
        <title>Draft genome sequence of Gordonia sp. PKS22-38.</title>
        <authorList>
            <person name="Suphannarot A."/>
            <person name="Mingma R."/>
        </authorList>
    </citation>
    <scope>NUCLEOTIDE SEQUENCE [LARGE SCALE GENOMIC DNA]</scope>
    <source>
        <strain evidence="10 11">PKS22-38</strain>
    </source>
</reference>
<keyword evidence="4 9" id="KW-1003">Cell membrane</keyword>
<dbReference type="NCBIfam" id="TIGR00380">
    <property type="entry name" value="cobal_cbiB"/>
    <property type="match status" value="1"/>
</dbReference>
<dbReference type="NCBIfam" id="NF002276">
    <property type="entry name" value="PRK01209.1-4"/>
    <property type="match status" value="1"/>
</dbReference>
<dbReference type="HAMAP" id="MF_00024">
    <property type="entry name" value="CobD_CbiB"/>
    <property type="match status" value="1"/>
</dbReference>
<evidence type="ECO:0000313" key="10">
    <source>
        <dbReference type="EMBL" id="MEE4023259.1"/>
    </source>
</evidence>
<evidence type="ECO:0000256" key="5">
    <source>
        <dbReference type="ARBA" id="ARBA00022573"/>
    </source>
</evidence>
<dbReference type="EMBL" id="JAZDUE010000006">
    <property type="protein sequence ID" value="MEE4023259.1"/>
    <property type="molecule type" value="Genomic_DNA"/>
</dbReference>
<protein>
    <recommendedName>
        <fullName evidence="9">Cobalamin biosynthesis protein CobD</fullName>
    </recommendedName>
</protein>
<dbReference type="Proteomes" id="UP001335729">
    <property type="component" value="Unassembled WGS sequence"/>
</dbReference>
<keyword evidence="5 9" id="KW-0169">Cobalamin biosynthesis</keyword>
<name>A0ABU7MU12_9ACTN</name>
<comment type="caution">
    <text evidence="10">The sequence shown here is derived from an EMBL/GenBank/DDBJ whole genome shotgun (WGS) entry which is preliminary data.</text>
</comment>